<accession>A0A1W2AR69</accession>
<proteinExistence type="predicted"/>
<evidence type="ECO:0000256" key="1">
    <source>
        <dbReference type="ARBA" id="ARBA00022448"/>
    </source>
</evidence>
<feature type="domain" description="4Fe-4S ferredoxin-type" evidence="8">
    <location>
        <begin position="51"/>
        <end position="82"/>
    </location>
</feature>
<reference evidence="9 10" key="1">
    <citation type="submission" date="2017-04" db="EMBL/GenBank/DDBJ databases">
        <authorList>
            <person name="Afonso C.L."/>
            <person name="Miller P.J."/>
            <person name="Scott M.A."/>
            <person name="Spackman E."/>
            <person name="Goraichik I."/>
            <person name="Dimitrov K.M."/>
            <person name="Suarez D.L."/>
            <person name="Swayne D.E."/>
        </authorList>
    </citation>
    <scope>NUCLEOTIDE SEQUENCE [LARGE SCALE GENOMIC DNA]</scope>
    <source>
        <strain evidence="9 10">DSM 3385</strain>
    </source>
</reference>
<keyword evidence="1" id="KW-0813">Transport</keyword>
<evidence type="ECO:0000256" key="5">
    <source>
        <dbReference type="ARBA" id="ARBA00022982"/>
    </source>
</evidence>
<evidence type="ECO:0000259" key="8">
    <source>
        <dbReference type="PROSITE" id="PS51379"/>
    </source>
</evidence>
<dbReference type="Gene3D" id="3.30.70.20">
    <property type="match status" value="2"/>
</dbReference>
<evidence type="ECO:0000313" key="10">
    <source>
        <dbReference type="Proteomes" id="UP000192418"/>
    </source>
</evidence>
<evidence type="ECO:0000256" key="4">
    <source>
        <dbReference type="ARBA" id="ARBA00022737"/>
    </source>
</evidence>
<dbReference type="EMBL" id="FWXY01000006">
    <property type="protein sequence ID" value="SMC63207.1"/>
    <property type="molecule type" value="Genomic_DNA"/>
</dbReference>
<dbReference type="InterPro" id="IPR050954">
    <property type="entry name" value="ET_IronSulfur_Cluster-Binding"/>
</dbReference>
<evidence type="ECO:0000313" key="9">
    <source>
        <dbReference type="EMBL" id="SMC63207.1"/>
    </source>
</evidence>
<keyword evidence="4" id="KW-0677">Repeat</keyword>
<evidence type="ECO:0000256" key="7">
    <source>
        <dbReference type="ARBA" id="ARBA00023014"/>
    </source>
</evidence>
<keyword evidence="7" id="KW-0411">Iron-sulfur</keyword>
<dbReference type="RefSeq" id="WP_084067898.1">
    <property type="nucleotide sequence ID" value="NZ_FWXY01000006.1"/>
</dbReference>
<organism evidence="9 10">
    <name type="scientific">Desulfocicer vacuolatum DSM 3385</name>
    <dbReference type="NCBI Taxonomy" id="1121400"/>
    <lineage>
        <taxon>Bacteria</taxon>
        <taxon>Pseudomonadati</taxon>
        <taxon>Thermodesulfobacteriota</taxon>
        <taxon>Desulfobacteria</taxon>
        <taxon>Desulfobacterales</taxon>
        <taxon>Desulfobacteraceae</taxon>
        <taxon>Desulfocicer</taxon>
    </lineage>
</organism>
<dbReference type="PANTHER" id="PTHR43177">
    <property type="entry name" value="PROTEIN NRFC"/>
    <property type="match status" value="1"/>
</dbReference>
<dbReference type="PROSITE" id="PS51379">
    <property type="entry name" value="4FE4S_FER_2"/>
    <property type="match status" value="3"/>
</dbReference>
<dbReference type="CDD" id="cd16374">
    <property type="entry name" value="DMSOR_beta_like"/>
    <property type="match status" value="1"/>
</dbReference>
<dbReference type="GO" id="GO:0046872">
    <property type="term" value="F:metal ion binding"/>
    <property type="evidence" value="ECO:0007669"/>
    <property type="project" value="UniProtKB-KW"/>
</dbReference>
<dbReference type="InterPro" id="IPR017900">
    <property type="entry name" value="4Fe4S_Fe_S_CS"/>
</dbReference>
<protein>
    <submittedName>
        <fullName evidence="9">Carbon-monoxide dehydrogenase iron sulfur subunit</fullName>
    </submittedName>
</protein>
<dbReference type="Proteomes" id="UP000192418">
    <property type="component" value="Unassembled WGS sequence"/>
</dbReference>
<feature type="domain" description="4Fe-4S ferredoxin-type" evidence="8">
    <location>
        <begin position="2"/>
        <end position="30"/>
    </location>
</feature>
<dbReference type="Pfam" id="PF13247">
    <property type="entry name" value="Fer4_11"/>
    <property type="match status" value="1"/>
</dbReference>
<dbReference type="PROSITE" id="PS00198">
    <property type="entry name" value="4FE4S_FER_1"/>
    <property type="match status" value="1"/>
</dbReference>
<dbReference type="AlphaFoldDB" id="A0A1W2AR69"/>
<dbReference type="PANTHER" id="PTHR43177:SF5">
    <property type="entry name" value="ANAEROBIC DIMETHYL SULFOXIDE REDUCTASE CHAIN B-RELATED"/>
    <property type="match status" value="1"/>
</dbReference>
<keyword evidence="3" id="KW-0479">Metal-binding</keyword>
<gene>
    <name evidence="9" type="ORF">SAMN02746065_10642</name>
</gene>
<dbReference type="InterPro" id="IPR017896">
    <property type="entry name" value="4Fe4S_Fe-S-bd"/>
</dbReference>
<dbReference type="OrthoDB" id="9789030at2"/>
<keyword evidence="10" id="KW-1185">Reference proteome</keyword>
<evidence type="ECO:0000256" key="6">
    <source>
        <dbReference type="ARBA" id="ARBA00023004"/>
    </source>
</evidence>
<keyword evidence="2" id="KW-0004">4Fe-4S</keyword>
<evidence type="ECO:0000256" key="3">
    <source>
        <dbReference type="ARBA" id="ARBA00022723"/>
    </source>
</evidence>
<dbReference type="GO" id="GO:0051539">
    <property type="term" value="F:4 iron, 4 sulfur cluster binding"/>
    <property type="evidence" value="ECO:0007669"/>
    <property type="project" value="UniProtKB-KW"/>
</dbReference>
<name>A0A1W2AR69_9BACT</name>
<sequence length="189" mass="21163">MKSVVLDPEKCVGCKHCYLACAQVHSQSDDIFGAINETPVPRARIFVDIVHDQKPFANRCRHCEPSPCLSACPSGAIFREEKTESVLIDQEKCINCAMCAMACPFGVIRFYPEADMPFQRVVAVKCDNCVDRILENQLPACVEACKTGALVYGEINDLLREKHLVAIRQEKLPVEIETWRSMNAAMAER</sequence>
<evidence type="ECO:0000256" key="2">
    <source>
        <dbReference type="ARBA" id="ARBA00022485"/>
    </source>
</evidence>
<keyword evidence="5" id="KW-0249">Electron transport</keyword>
<feature type="domain" description="4Fe-4S ferredoxin-type" evidence="8">
    <location>
        <begin position="84"/>
        <end position="113"/>
    </location>
</feature>
<dbReference type="SUPFAM" id="SSF54862">
    <property type="entry name" value="4Fe-4S ferredoxins"/>
    <property type="match status" value="1"/>
</dbReference>
<dbReference type="STRING" id="1121400.SAMN02746065_10642"/>
<keyword evidence="6" id="KW-0408">Iron</keyword>